<sequence length="65" mass="7239">MHKYAGALWRKSRRSTNGGDCVEVAVVPDAVGLRDSTDPHGPVLDLTREQWHRFARSVKAGEHDV</sequence>
<comment type="caution">
    <text evidence="2">The sequence shown here is derived from an EMBL/GenBank/DDBJ whole genome shotgun (WGS) entry which is preliminary data.</text>
</comment>
<evidence type="ECO:0000259" key="1">
    <source>
        <dbReference type="Pfam" id="PF04149"/>
    </source>
</evidence>
<dbReference type="EMBL" id="JAUSRB010000004">
    <property type="protein sequence ID" value="MDP9870371.1"/>
    <property type="molecule type" value="Genomic_DNA"/>
</dbReference>
<dbReference type="Proteomes" id="UP001230426">
    <property type="component" value="Unassembled WGS sequence"/>
</dbReference>
<evidence type="ECO:0000313" key="2">
    <source>
        <dbReference type="EMBL" id="MDP9870371.1"/>
    </source>
</evidence>
<reference evidence="2 3" key="1">
    <citation type="submission" date="2023-07" db="EMBL/GenBank/DDBJ databases">
        <title>Sequencing the genomes of 1000 actinobacteria strains.</title>
        <authorList>
            <person name="Klenk H.-P."/>
        </authorList>
    </citation>
    <scope>NUCLEOTIDE SEQUENCE [LARGE SCALE GENOMIC DNA]</scope>
    <source>
        <strain evidence="2 3">DSM 44109</strain>
    </source>
</reference>
<organism evidence="2 3">
    <name type="scientific">Streptosporangium brasiliense</name>
    <dbReference type="NCBI Taxonomy" id="47480"/>
    <lineage>
        <taxon>Bacteria</taxon>
        <taxon>Bacillati</taxon>
        <taxon>Actinomycetota</taxon>
        <taxon>Actinomycetes</taxon>
        <taxon>Streptosporangiales</taxon>
        <taxon>Streptosporangiaceae</taxon>
        <taxon>Streptosporangium</taxon>
    </lineage>
</organism>
<dbReference type="InterPro" id="IPR007278">
    <property type="entry name" value="DUF397"/>
</dbReference>
<evidence type="ECO:0000313" key="3">
    <source>
        <dbReference type="Proteomes" id="UP001230426"/>
    </source>
</evidence>
<gene>
    <name evidence="2" type="ORF">J2S55_009709</name>
</gene>
<keyword evidence="3" id="KW-1185">Reference proteome</keyword>
<feature type="domain" description="DUF397" evidence="1">
    <location>
        <begin position="9"/>
        <end position="59"/>
    </location>
</feature>
<accession>A0ABT9RM48</accession>
<proteinExistence type="predicted"/>
<name>A0ABT9RM48_9ACTN</name>
<protein>
    <recommendedName>
        <fullName evidence="1">DUF397 domain-containing protein</fullName>
    </recommendedName>
</protein>
<dbReference type="Pfam" id="PF04149">
    <property type="entry name" value="DUF397"/>
    <property type="match status" value="1"/>
</dbReference>
<dbReference type="RefSeq" id="WP_306876251.1">
    <property type="nucleotide sequence ID" value="NZ_JAUSRB010000004.1"/>
</dbReference>